<dbReference type="eggNOG" id="KOG0139">
    <property type="taxonomic scope" value="Eukaryota"/>
</dbReference>
<dbReference type="FunFam" id="1.20.140.10:FF:000002">
    <property type="entry name" value="Acyl-CoA dehydrogenase short/branched chain"/>
    <property type="match status" value="1"/>
</dbReference>
<dbReference type="InterPro" id="IPR046373">
    <property type="entry name" value="Acyl-CoA_Oxase/DH_mid-dom_sf"/>
</dbReference>
<dbReference type="PROSITE" id="PS00072">
    <property type="entry name" value="ACYL_COA_DH_1"/>
    <property type="match status" value="1"/>
</dbReference>
<keyword evidence="11" id="KW-0007">Acetylation</keyword>
<evidence type="ECO:0000256" key="13">
    <source>
        <dbReference type="ARBA" id="ARBA00023098"/>
    </source>
</evidence>
<feature type="domain" description="Acyl-CoA dehydrogenase/oxidase N-terminal" evidence="30">
    <location>
        <begin position="33"/>
        <end position="142"/>
    </location>
</feature>
<keyword evidence="12 27" id="KW-0560">Oxidoreductase</keyword>
<dbReference type="Proteomes" id="UP000007879">
    <property type="component" value="Unassembled WGS sequence"/>
</dbReference>
<evidence type="ECO:0000256" key="17">
    <source>
        <dbReference type="ARBA" id="ARBA00039850"/>
    </source>
</evidence>
<dbReference type="InterPro" id="IPR006091">
    <property type="entry name" value="Acyl-CoA_Oxase/DH_mid-dom"/>
</dbReference>
<evidence type="ECO:0000256" key="20">
    <source>
        <dbReference type="ARBA" id="ARBA00048235"/>
    </source>
</evidence>
<comment type="cofactor">
    <cofactor evidence="1 27">
        <name>FAD</name>
        <dbReference type="ChEBI" id="CHEBI:57692"/>
    </cofactor>
</comment>
<evidence type="ECO:0000256" key="10">
    <source>
        <dbReference type="ARBA" id="ARBA00022946"/>
    </source>
</evidence>
<evidence type="ECO:0000256" key="16">
    <source>
        <dbReference type="ARBA" id="ARBA00039036"/>
    </source>
</evidence>
<dbReference type="FunFam" id="1.10.540.10:FF:000012">
    <property type="entry name" value="Acyl-CoA dehydrogenase short/branched chain"/>
    <property type="match status" value="1"/>
</dbReference>
<evidence type="ECO:0000256" key="2">
    <source>
        <dbReference type="ARBA" id="ARBA00004305"/>
    </source>
</evidence>
<dbReference type="FunFam" id="2.40.110.10:FF:000001">
    <property type="entry name" value="Acyl-CoA dehydrogenase, mitochondrial"/>
    <property type="match status" value="1"/>
</dbReference>
<evidence type="ECO:0000256" key="12">
    <source>
        <dbReference type="ARBA" id="ARBA00023002"/>
    </source>
</evidence>
<evidence type="ECO:0000256" key="6">
    <source>
        <dbReference type="ARBA" id="ARBA00022553"/>
    </source>
</evidence>
<dbReference type="EC" id="1.3.8.5" evidence="16"/>
<dbReference type="InterPro" id="IPR037069">
    <property type="entry name" value="AcylCoA_DH/ox_N_sf"/>
</dbReference>
<keyword evidence="10" id="KW-0809">Transit peptide</keyword>
<dbReference type="PROSITE" id="PS00073">
    <property type="entry name" value="ACYL_COA_DH_2"/>
    <property type="match status" value="1"/>
</dbReference>
<dbReference type="Gene3D" id="1.10.540.10">
    <property type="entry name" value="Acyl-CoA dehydrogenase/oxidase, N-terminal domain"/>
    <property type="match status" value="1"/>
</dbReference>
<evidence type="ECO:0000256" key="5">
    <source>
        <dbReference type="ARBA" id="ARBA00011881"/>
    </source>
</evidence>
<name>A0A1X7VQB8_AMPQE</name>
<evidence type="ECO:0000259" key="28">
    <source>
        <dbReference type="Pfam" id="PF00441"/>
    </source>
</evidence>
<evidence type="ECO:0000256" key="9">
    <source>
        <dbReference type="ARBA" id="ARBA00022832"/>
    </source>
</evidence>
<accession>A0A1X7VQB8</accession>
<evidence type="ECO:0000313" key="31">
    <source>
        <dbReference type="EnsemblMetazoa" id="Aqu2.1.41613_001"/>
    </source>
</evidence>
<dbReference type="GO" id="GO:0005759">
    <property type="term" value="C:mitochondrial matrix"/>
    <property type="evidence" value="ECO:0007669"/>
    <property type="project" value="UniProtKB-SubCell"/>
</dbReference>
<keyword evidence="6" id="KW-0597">Phosphoprotein</keyword>
<dbReference type="Pfam" id="PF02770">
    <property type="entry name" value="Acyl-CoA_dh_M"/>
    <property type="match status" value="1"/>
</dbReference>
<evidence type="ECO:0000256" key="7">
    <source>
        <dbReference type="ARBA" id="ARBA00022630"/>
    </source>
</evidence>
<feature type="domain" description="Acyl-CoA oxidase/dehydrogenase middle" evidence="29">
    <location>
        <begin position="148"/>
        <end position="243"/>
    </location>
</feature>
<comment type="similarity">
    <text evidence="4 27">Belongs to the acyl-CoA dehydrogenase family.</text>
</comment>
<evidence type="ECO:0000256" key="25">
    <source>
        <dbReference type="ARBA" id="ARBA00049552"/>
    </source>
</evidence>
<dbReference type="InterPro" id="IPR009075">
    <property type="entry name" value="AcylCo_DH/oxidase_C"/>
</dbReference>
<evidence type="ECO:0000313" key="32">
    <source>
        <dbReference type="Proteomes" id="UP000007879"/>
    </source>
</evidence>
<evidence type="ECO:0000256" key="26">
    <source>
        <dbReference type="ARBA" id="ARBA00051903"/>
    </source>
</evidence>
<keyword evidence="14" id="KW-0496">Mitochondrion</keyword>
<dbReference type="InterPro" id="IPR013786">
    <property type="entry name" value="AcylCoA_DH/ox_N"/>
</dbReference>
<evidence type="ECO:0000256" key="22">
    <source>
        <dbReference type="ARBA" id="ARBA00048592"/>
    </source>
</evidence>
<dbReference type="InterPro" id="IPR036250">
    <property type="entry name" value="AcylCo_DH-like_C"/>
</dbReference>
<evidence type="ECO:0000256" key="14">
    <source>
        <dbReference type="ARBA" id="ARBA00023128"/>
    </source>
</evidence>
<dbReference type="OrthoDB" id="10262177at2759"/>
<comment type="pathway">
    <text evidence="3">Lipid metabolism; mitochondrial fatty acid beta-oxidation.</text>
</comment>
<dbReference type="PANTHER" id="PTHR43884:SF1">
    <property type="entry name" value="SHORT_BRANCHED CHAIN SPECIFIC ACYL-COA DEHYDROGENASE, MITOCHONDRIAL"/>
    <property type="match status" value="1"/>
</dbReference>
<keyword evidence="9" id="KW-0276">Fatty acid metabolism</keyword>
<dbReference type="GO" id="GO:0006631">
    <property type="term" value="P:fatty acid metabolic process"/>
    <property type="evidence" value="ECO:0007669"/>
    <property type="project" value="UniProtKB-KW"/>
</dbReference>
<dbReference type="InParanoid" id="A0A1X7VQB8"/>
<evidence type="ECO:0000256" key="11">
    <source>
        <dbReference type="ARBA" id="ARBA00022990"/>
    </source>
</evidence>
<dbReference type="Gene3D" id="1.20.140.10">
    <property type="entry name" value="Butyryl-CoA Dehydrogenase, subunit A, domain 3"/>
    <property type="match status" value="1"/>
</dbReference>
<comment type="catalytic activity">
    <reaction evidence="20">
        <text>2-methylbutanoyl-CoA + oxidized [electron-transfer flavoprotein] + H(+) = (2E)-2-methylbut-2-enoyl-CoA + reduced [electron-transfer flavoprotein]</text>
        <dbReference type="Rhea" id="RHEA:43780"/>
        <dbReference type="Rhea" id="RHEA-COMP:10685"/>
        <dbReference type="Rhea" id="RHEA-COMP:10686"/>
        <dbReference type="ChEBI" id="CHEBI:15378"/>
        <dbReference type="ChEBI" id="CHEBI:57336"/>
        <dbReference type="ChEBI" id="CHEBI:57337"/>
        <dbReference type="ChEBI" id="CHEBI:57692"/>
        <dbReference type="ChEBI" id="CHEBI:58307"/>
        <dbReference type="EC" id="1.3.8.5"/>
    </reaction>
    <physiologicalReaction direction="left-to-right" evidence="20">
        <dbReference type="Rhea" id="RHEA:43781"/>
    </physiologicalReaction>
</comment>
<dbReference type="Pfam" id="PF02771">
    <property type="entry name" value="Acyl-CoA_dh_N"/>
    <property type="match status" value="1"/>
</dbReference>
<comment type="catalytic activity">
    <reaction evidence="21">
        <text>valproyl-CoA + oxidized [electron-transfer flavoprotein] + H(+) = (2E)-2-propylpent-2-enoyl-CoA + reduced [electron-transfer flavoprotein]</text>
        <dbReference type="Rhea" id="RHEA:65344"/>
        <dbReference type="Rhea" id="RHEA-COMP:10685"/>
        <dbReference type="Rhea" id="RHEA-COMP:10686"/>
        <dbReference type="ChEBI" id="CHEBI:15378"/>
        <dbReference type="ChEBI" id="CHEBI:57692"/>
        <dbReference type="ChEBI" id="CHEBI:58307"/>
        <dbReference type="ChEBI" id="CHEBI:156457"/>
        <dbReference type="ChEBI" id="CHEBI:156458"/>
    </reaction>
    <physiologicalReaction direction="left-to-right" evidence="21">
        <dbReference type="Rhea" id="RHEA:65345"/>
    </physiologicalReaction>
</comment>
<sequence>MASFIARASMGLCRRSSSLLLARSYSQPLTVLSEEEQMMKDTVARFANERVKPLVQEMDRESEMSKDIIRGMFEQGFMSIEIGTQHGGTGSTFFSSILAIEELAKVDPSVSVVCDVQNTLVNAYFNDYAGQELKEKYLPRLSTDLLGSFCLSESSSGSDAFAMKCSAKDNGDHWVLNGEKLWITNAEHAGVFIVHANCDFSKKHRGISAFVVDKGTPGLSLGKKEDKLGIRASSTCPVILENVCIPKSQLLGEYGKGYKYAIEVLNTGRIGIGAQMLGLAEGALNATIPYLMERKQFGTEIGSFQAMRHLKAQLATEIEACRLLVYNAARMRDNGVPFVKEAAMAKYYSSEVACKVAGRCVEMTGGVGFVKDYPLEKFYRDSKIGQIYEGTSFIQLNTISDCIDKEYSS</sequence>
<evidence type="ECO:0000256" key="27">
    <source>
        <dbReference type="RuleBase" id="RU362125"/>
    </source>
</evidence>
<evidence type="ECO:0000256" key="3">
    <source>
        <dbReference type="ARBA" id="ARBA00005198"/>
    </source>
</evidence>
<evidence type="ECO:0000256" key="21">
    <source>
        <dbReference type="ARBA" id="ARBA00048307"/>
    </source>
</evidence>
<keyword evidence="32" id="KW-1185">Reference proteome</keyword>
<dbReference type="EnsemblMetazoa" id="XM_020005422.1">
    <property type="protein sequence ID" value="XP_019860981.1"/>
    <property type="gene ID" value="LOC100640316"/>
</dbReference>
<dbReference type="PANTHER" id="PTHR43884">
    <property type="entry name" value="ACYL-COA DEHYDROGENASE"/>
    <property type="match status" value="1"/>
</dbReference>
<dbReference type="SUPFAM" id="SSF56645">
    <property type="entry name" value="Acyl-CoA dehydrogenase NM domain-like"/>
    <property type="match status" value="1"/>
</dbReference>
<reference evidence="32" key="1">
    <citation type="journal article" date="2010" name="Nature">
        <title>The Amphimedon queenslandica genome and the evolution of animal complexity.</title>
        <authorList>
            <person name="Srivastava M."/>
            <person name="Simakov O."/>
            <person name="Chapman J."/>
            <person name="Fahey B."/>
            <person name="Gauthier M.E."/>
            <person name="Mitros T."/>
            <person name="Richards G.S."/>
            <person name="Conaco C."/>
            <person name="Dacre M."/>
            <person name="Hellsten U."/>
            <person name="Larroux C."/>
            <person name="Putnam N.H."/>
            <person name="Stanke M."/>
            <person name="Adamska M."/>
            <person name="Darling A."/>
            <person name="Degnan S.M."/>
            <person name="Oakley T.H."/>
            <person name="Plachetzki D.C."/>
            <person name="Zhai Y."/>
            <person name="Adamski M."/>
            <person name="Calcino A."/>
            <person name="Cummins S.F."/>
            <person name="Goodstein D.M."/>
            <person name="Harris C."/>
            <person name="Jackson D.J."/>
            <person name="Leys S.P."/>
            <person name="Shu S."/>
            <person name="Woodcroft B.J."/>
            <person name="Vervoort M."/>
            <person name="Kosik K.S."/>
            <person name="Manning G."/>
            <person name="Degnan B.M."/>
            <person name="Rokhsar D.S."/>
        </authorList>
    </citation>
    <scope>NUCLEOTIDE SEQUENCE [LARGE SCALE GENOMIC DNA]</scope>
</reference>
<comment type="pathway">
    <text evidence="15">Amino-acid degradation; L-isoleucine degradation.</text>
</comment>
<evidence type="ECO:0000256" key="15">
    <source>
        <dbReference type="ARBA" id="ARBA00037895"/>
    </source>
</evidence>
<dbReference type="STRING" id="400682.A0A1X7VQB8"/>
<evidence type="ECO:0000256" key="23">
    <source>
        <dbReference type="ARBA" id="ARBA00049096"/>
    </source>
</evidence>
<evidence type="ECO:0000259" key="29">
    <source>
        <dbReference type="Pfam" id="PF02770"/>
    </source>
</evidence>
<dbReference type="SUPFAM" id="SSF47203">
    <property type="entry name" value="Acyl-CoA dehydrogenase C-terminal domain-like"/>
    <property type="match status" value="1"/>
</dbReference>
<evidence type="ECO:0000256" key="24">
    <source>
        <dbReference type="ARBA" id="ARBA00049192"/>
    </source>
</evidence>
<evidence type="ECO:0000256" key="4">
    <source>
        <dbReference type="ARBA" id="ARBA00009347"/>
    </source>
</evidence>
<dbReference type="EnsemblMetazoa" id="Aqu2.1.41613_001">
    <property type="protein sequence ID" value="Aqu2.1.41613_001"/>
    <property type="gene ID" value="Aqu2.1.41613"/>
</dbReference>
<evidence type="ECO:0000259" key="30">
    <source>
        <dbReference type="Pfam" id="PF02771"/>
    </source>
</evidence>
<dbReference type="CDD" id="cd01158">
    <property type="entry name" value="SCAD_SBCAD"/>
    <property type="match status" value="1"/>
</dbReference>
<comment type="subcellular location">
    <subcellularLocation>
        <location evidence="2">Mitochondrion matrix</location>
    </subcellularLocation>
</comment>
<comment type="catalytic activity">
    <reaction evidence="26">
        <text>2-methylpropanoyl-CoA + oxidized [electron-transfer flavoprotein] + H(+) = 2-methylpropenoyl-CoA + reduced [electron-transfer flavoprotein]</text>
        <dbReference type="Rhea" id="RHEA:44180"/>
        <dbReference type="Rhea" id="RHEA-COMP:10685"/>
        <dbReference type="Rhea" id="RHEA-COMP:10686"/>
        <dbReference type="ChEBI" id="CHEBI:15378"/>
        <dbReference type="ChEBI" id="CHEBI:57338"/>
        <dbReference type="ChEBI" id="CHEBI:57692"/>
        <dbReference type="ChEBI" id="CHEBI:58307"/>
        <dbReference type="ChEBI" id="CHEBI:62500"/>
    </reaction>
    <physiologicalReaction direction="left-to-right" evidence="26">
        <dbReference type="Rhea" id="RHEA:44181"/>
    </physiologicalReaction>
</comment>
<dbReference type="GO" id="GO:0050660">
    <property type="term" value="F:flavin adenine dinucleotide binding"/>
    <property type="evidence" value="ECO:0007669"/>
    <property type="project" value="InterPro"/>
</dbReference>
<protein>
    <recommendedName>
        <fullName evidence="17">Short/branched chain specific acyl-CoA dehydrogenase, mitochondrial</fullName>
        <ecNumber evidence="16">1.3.8.5</ecNumber>
    </recommendedName>
    <alternativeName>
        <fullName evidence="19">2-methyl branched chain acyl-CoA dehydrogenase</fullName>
    </alternativeName>
    <alternativeName>
        <fullName evidence="18">2-methylbutyryl-coenzyme A dehydrogenase</fullName>
    </alternativeName>
</protein>
<feature type="domain" description="Acyl-CoA dehydrogenase/oxidase C-terminal" evidence="28">
    <location>
        <begin position="255"/>
        <end position="400"/>
    </location>
</feature>
<dbReference type="Pfam" id="PF00441">
    <property type="entry name" value="Acyl-CoA_dh_1"/>
    <property type="match status" value="1"/>
</dbReference>
<comment type="catalytic activity">
    <reaction evidence="23">
        <text>butanoyl-CoA + oxidized [electron-transfer flavoprotein] + H(+) = (2E)-butenoyl-CoA + reduced [electron-transfer flavoprotein]</text>
        <dbReference type="Rhea" id="RHEA:24004"/>
        <dbReference type="Rhea" id="RHEA-COMP:10685"/>
        <dbReference type="Rhea" id="RHEA-COMP:10686"/>
        <dbReference type="ChEBI" id="CHEBI:15378"/>
        <dbReference type="ChEBI" id="CHEBI:57332"/>
        <dbReference type="ChEBI" id="CHEBI:57371"/>
        <dbReference type="ChEBI" id="CHEBI:57692"/>
        <dbReference type="ChEBI" id="CHEBI:58307"/>
    </reaction>
    <physiologicalReaction direction="left-to-right" evidence="23">
        <dbReference type="Rhea" id="RHEA:24005"/>
    </physiologicalReaction>
</comment>
<gene>
    <name evidence="31" type="primary">100640316</name>
</gene>
<dbReference type="PIRSF" id="PIRSF016578">
    <property type="entry name" value="HsaA"/>
    <property type="match status" value="1"/>
</dbReference>
<reference evidence="31" key="2">
    <citation type="submission" date="2017-05" db="UniProtKB">
        <authorList>
            <consortium name="EnsemblMetazoa"/>
        </authorList>
    </citation>
    <scope>IDENTIFICATION</scope>
</reference>
<comment type="catalytic activity">
    <reaction evidence="24">
        <text>hexanoyl-CoA + oxidized [electron-transfer flavoprotein] + H(+) = (2E)-hexenoyl-CoA + reduced [electron-transfer flavoprotein]</text>
        <dbReference type="Rhea" id="RHEA:43464"/>
        <dbReference type="Rhea" id="RHEA-COMP:10685"/>
        <dbReference type="Rhea" id="RHEA-COMP:10686"/>
        <dbReference type="ChEBI" id="CHEBI:15378"/>
        <dbReference type="ChEBI" id="CHEBI:57692"/>
        <dbReference type="ChEBI" id="CHEBI:58307"/>
        <dbReference type="ChEBI" id="CHEBI:62077"/>
        <dbReference type="ChEBI" id="CHEBI:62620"/>
    </reaction>
    <physiologicalReaction direction="left-to-right" evidence="24">
        <dbReference type="Rhea" id="RHEA:43465"/>
    </physiologicalReaction>
</comment>
<dbReference type="GO" id="GO:0003853">
    <property type="term" value="F:short-chain 2-methyl fatty acyl-CoA dehydrogenase activity"/>
    <property type="evidence" value="ECO:0007669"/>
    <property type="project" value="UniProtKB-EC"/>
</dbReference>
<keyword evidence="7 27" id="KW-0285">Flavoprotein</keyword>
<comment type="catalytic activity">
    <reaction evidence="25">
        <text>(2S)-2-methylbutanoyl-CoA + oxidized [electron-transfer flavoprotein] + H(+) = (2E)-2-methylbut-2-enoyl-CoA + reduced [electron-transfer flavoprotein]</text>
        <dbReference type="Rhea" id="RHEA:48256"/>
        <dbReference type="Rhea" id="RHEA-COMP:10685"/>
        <dbReference type="Rhea" id="RHEA-COMP:10686"/>
        <dbReference type="ChEBI" id="CHEBI:15378"/>
        <dbReference type="ChEBI" id="CHEBI:57337"/>
        <dbReference type="ChEBI" id="CHEBI:57692"/>
        <dbReference type="ChEBI" id="CHEBI:58307"/>
        <dbReference type="ChEBI" id="CHEBI:88166"/>
    </reaction>
    <physiologicalReaction direction="left-to-right" evidence="25">
        <dbReference type="Rhea" id="RHEA:48257"/>
    </physiologicalReaction>
</comment>
<keyword evidence="13" id="KW-0443">Lipid metabolism</keyword>
<comment type="catalytic activity">
    <reaction evidence="22">
        <text>(2R)-2-methylbutanoyl-CoA + oxidized [electron-transfer flavoprotein] + H(+) = ethylacryloyl-CoA + reduced [electron-transfer flavoprotein]</text>
        <dbReference type="Rhea" id="RHEA:65296"/>
        <dbReference type="Rhea" id="RHEA-COMP:10685"/>
        <dbReference type="Rhea" id="RHEA-COMP:10686"/>
        <dbReference type="ChEBI" id="CHEBI:15378"/>
        <dbReference type="ChEBI" id="CHEBI:57692"/>
        <dbReference type="ChEBI" id="CHEBI:58307"/>
        <dbReference type="ChEBI" id="CHEBI:156439"/>
        <dbReference type="ChEBI" id="CHEBI:156440"/>
    </reaction>
    <physiologicalReaction direction="left-to-right" evidence="22">
        <dbReference type="Rhea" id="RHEA:65297"/>
    </physiologicalReaction>
</comment>
<dbReference type="GO" id="GO:0046395">
    <property type="term" value="P:carboxylic acid catabolic process"/>
    <property type="evidence" value="ECO:0007669"/>
    <property type="project" value="UniProtKB-ARBA"/>
</dbReference>
<dbReference type="Gene3D" id="2.40.110.10">
    <property type="entry name" value="Butyryl-CoA Dehydrogenase, subunit A, domain 2"/>
    <property type="match status" value="1"/>
</dbReference>
<comment type="subunit">
    <text evidence="5">Homotetramer.</text>
</comment>
<dbReference type="OMA" id="DAMFSYC"/>
<evidence type="ECO:0000256" key="8">
    <source>
        <dbReference type="ARBA" id="ARBA00022827"/>
    </source>
</evidence>
<proteinExistence type="inferred from homology"/>
<organism evidence="31">
    <name type="scientific">Amphimedon queenslandica</name>
    <name type="common">Sponge</name>
    <dbReference type="NCBI Taxonomy" id="400682"/>
    <lineage>
        <taxon>Eukaryota</taxon>
        <taxon>Metazoa</taxon>
        <taxon>Porifera</taxon>
        <taxon>Demospongiae</taxon>
        <taxon>Heteroscleromorpha</taxon>
        <taxon>Haplosclerida</taxon>
        <taxon>Niphatidae</taxon>
        <taxon>Amphimedon</taxon>
    </lineage>
</organism>
<evidence type="ECO:0000256" key="1">
    <source>
        <dbReference type="ARBA" id="ARBA00001974"/>
    </source>
</evidence>
<evidence type="ECO:0000256" key="18">
    <source>
        <dbReference type="ARBA" id="ARBA00041537"/>
    </source>
</evidence>
<keyword evidence="8 27" id="KW-0274">FAD</keyword>
<dbReference type="AlphaFoldDB" id="A0A1X7VQB8"/>
<dbReference type="InterPro" id="IPR009100">
    <property type="entry name" value="AcylCoA_DH/oxidase_NM_dom_sf"/>
</dbReference>
<dbReference type="InterPro" id="IPR006089">
    <property type="entry name" value="Acyl-CoA_DH_CS"/>
</dbReference>
<evidence type="ECO:0000256" key="19">
    <source>
        <dbReference type="ARBA" id="ARBA00042821"/>
    </source>
</evidence>